<comment type="caution">
    <text evidence="3">The sequence shown here is derived from an EMBL/GenBank/DDBJ whole genome shotgun (WGS) entry which is preliminary data.</text>
</comment>
<protein>
    <submittedName>
        <fullName evidence="3">Gliding motility protein GldN</fullName>
    </submittedName>
</protein>
<feature type="compositionally biased region" description="Basic residues" evidence="1">
    <location>
        <begin position="328"/>
        <end position="345"/>
    </location>
</feature>
<proteinExistence type="predicted"/>
<reference evidence="3 4" key="1">
    <citation type="submission" date="2024-03" db="EMBL/GenBank/DDBJ databases">
        <title>Mouse gut bacterial collection (mGBC) of GemPharmatech.</title>
        <authorList>
            <person name="He Y."/>
            <person name="Dong L."/>
            <person name="Wu D."/>
            <person name="Gao X."/>
            <person name="Lin Z."/>
        </authorList>
    </citation>
    <scope>NUCLEOTIDE SEQUENCE [LARGE SCALE GENOMIC DNA]</scope>
    <source>
        <strain evidence="3 4">54-13</strain>
    </source>
</reference>
<feature type="signal peptide" evidence="2">
    <location>
        <begin position="1"/>
        <end position="21"/>
    </location>
</feature>
<dbReference type="EMBL" id="JBCLPP010000015">
    <property type="protein sequence ID" value="MEY8245333.1"/>
    <property type="molecule type" value="Genomic_DNA"/>
</dbReference>
<evidence type="ECO:0000313" key="3">
    <source>
        <dbReference type="EMBL" id="MEY8245333.1"/>
    </source>
</evidence>
<evidence type="ECO:0000313" key="4">
    <source>
        <dbReference type="Proteomes" id="UP001565200"/>
    </source>
</evidence>
<organism evidence="3 4">
    <name type="scientific">Heminiphilus faecis</name>
    <dbReference type="NCBI Taxonomy" id="2601703"/>
    <lineage>
        <taxon>Bacteria</taxon>
        <taxon>Pseudomonadati</taxon>
        <taxon>Bacteroidota</taxon>
        <taxon>Bacteroidia</taxon>
        <taxon>Bacteroidales</taxon>
        <taxon>Muribaculaceae</taxon>
        <taxon>Heminiphilus</taxon>
    </lineage>
</organism>
<evidence type="ECO:0000256" key="1">
    <source>
        <dbReference type="SAM" id="MobiDB-lite"/>
    </source>
</evidence>
<dbReference type="RefSeq" id="WP_121700173.1">
    <property type="nucleotide sequence ID" value="NZ_JBCLPP010000015.1"/>
</dbReference>
<dbReference type="InterPro" id="IPR019847">
    <property type="entry name" value="Gliding_motility_assoc_GldN"/>
</dbReference>
<sequence length="361" mass="41507">MIHIRLFLILLAAFAAATLHAQRSSTSTEVRRVGSEAKTTGSAASGISDRMQLLMAEEVPDDDNAQWMRVVYRTLGADNIKNAALYYPEDVVDGQENLFRILMRLLAAGDIEAYEYLDGREIFGADYRINIADVLDRFHIPYTEGRKTPDGVASFLIEESDVPAAEVQSYYIIERWVFDRRSNRKTTHVEAVCPVLHRVGDFGGEAVRYPMFWVKMSDIHPYLMACDIFVDDDNNAASYTYDDFFRLGLYDGEIYKTRNLRNLSMDRLYPDPDRRKREQASIDSVLENYDRKMWVPTREEVIAAKEERERIQQGDTIAVKRTSDTVRKSTKRSSRAKRATRAKRAGVKEQKTVTRSVRSRK</sequence>
<name>A0ABV4CVD0_9BACT</name>
<dbReference type="Pfam" id="PF19841">
    <property type="entry name" value="GldN"/>
    <property type="match status" value="1"/>
</dbReference>
<accession>A0ABV4CVD0</accession>
<dbReference type="Proteomes" id="UP001565200">
    <property type="component" value="Unassembled WGS sequence"/>
</dbReference>
<keyword evidence="2" id="KW-0732">Signal</keyword>
<feature type="region of interest" description="Disordered" evidence="1">
    <location>
        <begin position="315"/>
        <end position="361"/>
    </location>
</feature>
<dbReference type="NCBIfam" id="TIGR03523">
    <property type="entry name" value="GldN"/>
    <property type="match status" value="1"/>
</dbReference>
<gene>
    <name evidence="3" type="primary">gldN</name>
    <name evidence="3" type="ORF">AAK873_06840</name>
</gene>
<feature type="chain" id="PRO_5046790028" evidence="2">
    <location>
        <begin position="22"/>
        <end position="361"/>
    </location>
</feature>
<keyword evidence="4" id="KW-1185">Reference proteome</keyword>
<evidence type="ECO:0000256" key="2">
    <source>
        <dbReference type="SAM" id="SignalP"/>
    </source>
</evidence>